<reference evidence="2" key="1">
    <citation type="submission" date="2012-05" db="EMBL/GenBank/DDBJ databases">
        <authorList>
            <person name="Krishnakumar V."/>
            <person name="Cheung F."/>
            <person name="Xiao Y."/>
            <person name="Chan A."/>
            <person name="Moskal W.A."/>
            <person name="Town C.D."/>
        </authorList>
    </citation>
    <scope>NUCLEOTIDE SEQUENCE</scope>
</reference>
<dbReference type="EMBL" id="BT136206">
    <property type="protein sequence ID" value="AFK36001.1"/>
    <property type="molecule type" value="mRNA"/>
</dbReference>
<proteinExistence type="evidence at transcript level"/>
<protein>
    <submittedName>
        <fullName evidence="2">Uncharacterized protein</fullName>
    </submittedName>
</protein>
<evidence type="ECO:0000313" key="2">
    <source>
        <dbReference type="EMBL" id="AFK36001.1"/>
    </source>
</evidence>
<feature type="region of interest" description="Disordered" evidence="1">
    <location>
        <begin position="1"/>
        <end position="24"/>
    </location>
</feature>
<sequence length="24" mass="2547">MVSTFSETSASSMPMLSYSGIIGY</sequence>
<accession>I3S6V9</accession>
<evidence type="ECO:0000256" key="1">
    <source>
        <dbReference type="SAM" id="MobiDB-lite"/>
    </source>
</evidence>
<organism evidence="2">
    <name type="scientific">Lotus japonicus</name>
    <name type="common">Lotus corniculatus var. japonicus</name>
    <dbReference type="NCBI Taxonomy" id="34305"/>
    <lineage>
        <taxon>Eukaryota</taxon>
        <taxon>Viridiplantae</taxon>
        <taxon>Streptophyta</taxon>
        <taxon>Embryophyta</taxon>
        <taxon>Tracheophyta</taxon>
        <taxon>Spermatophyta</taxon>
        <taxon>Magnoliopsida</taxon>
        <taxon>eudicotyledons</taxon>
        <taxon>Gunneridae</taxon>
        <taxon>Pentapetalae</taxon>
        <taxon>rosids</taxon>
        <taxon>fabids</taxon>
        <taxon>Fabales</taxon>
        <taxon>Fabaceae</taxon>
        <taxon>Papilionoideae</taxon>
        <taxon>50 kb inversion clade</taxon>
        <taxon>NPAAA clade</taxon>
        <taxon>Hologalegina</taxon>
        <taxon>robinioid clade</taxon>
        <taxon>Loteae</taxon>
        <taxon>Lotus</taxon>
    </lineage>
</organism>
<feature type="compositionally biased region" description="Polar residues" evidence="1">
    <location>
        <begin position="1"/>
        <end position="14"/>
    </location>
</feature>
<dbReference type="AlphaFoldDB" id="I3S6V9"/>
<name>I3S6V9_LOTJA</name>